<name>A0ABT3GB45_9BACT</name>
<evidence type="ECO:0000313" key="2">
    <source>
        <dbReference type="Proteomes" id="UP001165653"/>
    </source>
</evidence>
<keyword evidence="2" id="KW-1185">Reference proteome</keyword>
<evidence type="ECO:0008006" key="3">
    <source>
        <dbReference type="Google" id="ProtNLM"/>
    </source>
</evidence>
<sequence>MPAQRVRLACCLMLGAWELSWHIALFVRNGGEDDQIESAKFFHKTAAHRLQSGNREGAIEAARIAAETSPAYRSVLLEDPLIKELM</sequence>
<dbReference type="EMBL" id="JAPDDR010000025">
    <property type="protein sequence ID" value="MCW1917058.1"/>
    <property type="molecule type" value="Genomic_DNA"/>
</dbReference>
<proteinExistence type="predicted"/>
<evidence type="ECO:0000313" key="1">
    <source>
        <dbReference type="EMBL" id="MCW1917058.1"/>
    </source>
</evidence>
<organism evidence="1 2">
    <name type="scientific">Luteolibacter rhizosphaerae</name>
    <dbReference type="NCBI Taxonomy" id="2989719"/>
    <lineage>
        <taxon>Bacteria</taxon>
        <taxon>Pseudomonadati</taxon>
        <taxon>Verrucomicrobiota</taxon>
        <taxon>Verrucomicrobiia</taxon>
        <taxon>Verrucomicrobiales</taxon>
        <taxon>Verrucomicrobiaceae</taxon>
        <taxon>Luteolibacter</taxon>
    </lineage>
</organism>
<gene>
    <name evidence="1" type="ORF">OJ996_25940</name>
</gene>
<protein>
    <recommendedName>
        <fullName evidence="3">Tetratricopeptide repeat protein</fullName>
    </recommendedName>
</protein>
<dbReference type="Proteomes" id="UP001165653">
    <property type="component" value="Unassembled WGS sequence"/>
</dbReference>
<reference evidence="1" key="1">
    <citation type="submission" date="2022-10" db="EMBL/GenBank/DDBJ databases">
        <title>Luteolibacter sp. GHJ8, whole genome shotgun sequencing project.</title>
        <authorList>
            <person name="Zhao G."/>
            <person name="Shen L."/>
        </authorList>
    </citation>
    <scope>NUCLEOTIDE SEQUENCE</scope>
    <source>
        <strain evidence="1">GHJ8</strain>
    </source>
</reference>
<accession>A0ABT3GB45</accession>
<comment type="caution">
    <text evidence="1">The sequence shown here is derived from an EMBL/GenBank/DDBJ whole genome shotgun (WGS) entry which is preliminary data.</text>
</comment>